<accession>A0AAV2HD70</accession>
<feature type="repeat" description="ANK" evidence="4">
    <location>
        <begin position="193"/>
        <end position="225"/>
    </location>
</feature>
<evidence type="ECO:0008006" key="7">
    <source>
        <dbReference type="Google" id="ProtNLM"/>
    </source>
</evidence>
<dbReference type="GO" id="GO:0070531">
    <property type="term" value="C:BRCA1-A complex"/>
    <property type="evidence" value="ECO:0007669"/>
    <property type="project" value="TreeGrafter"/>
</dbReference>
<reference evidence="5 6" key="1">
    <citation type="submission" date="2024-04" db="EMBL/GenBank/DDBJ databases">
        <authorList>
            <consortium name="Genoscope - CEA"/>
            <person name="William W."/>
        </authorList>
    </citation>
    <scope>NUCLEOTIDE SEQUENCE [LARGE SCALE GENOMIC DNA]</scope>
</reference>
<dbReference type="SMART" id="SM00248">
    <property type="entry name" value="ANK"/>
    <property type="match status" value="2"/>
</dbReference>
<dbReference type="Pfam" id="PF12796">
    <property type="entry name" value="Ank_2"/>
    <property type="match status" value="1"/>
</dbReference>
<dbReference type="PANTHER" id="PTHR24171">
    <property type="entry name" value="ANKYRIN REPEAT DOMAIN-CONTAINING PROTEIN 39-RELATED"/>
    <property type="match status" value="1"/>
</dbReference>
<dbReference type="InterPro" id="IPR002110">
    <property type="entry name" value="Ankyrin_rpt"/>
</dbReference>
<dbReference type="Gene3D" id="1.25.40.20">
    <property type="entry name" value="Ankyrin repeat-containing domain"/>
    <property type="match status" value="1"/>
</dbReference>
<feature type="repeat" description="ANK" evidence="4">
    <location>
        <begin position="160"/>
        <end position="192"/>
    </location>
</feature>
<sequence length="943" mass="104400">MADDVSAIVSNLITAIDTERTDVICSVLSELKKNTHNPELLAKVLNGLHTEHGTLLHYATKVTVNKLINKGYMKAQAHIFVCFLNLQHSKVDKVRALLAGGADPGIQNMQGQVPLDVASSQIRTVYNEELLKATAQSNLGRVCQLLAAGVDIHLTDSPEMLNTPLHWAVCHGNRDMVQCLCARGADLNVYNARGLTPLHEAVKRGDAGIVEELLNYGANADLQVTLGENVGQTAMDMAAGKENLLQVFRAPRHFLEPVGKFNHNFDSKANLVRLDSMTSTESVLVNGLDGDDYLQSPKLAGPPLKLESKVTFETHSPFQLETDEKLTLLWPTVQSFKQGGGKPFVVSNVLPVFIKPGPQGASASEIAFLWNLRRHMFEELDLELSLNLLTPLSSFESPHIVCHVNKHMSRQLGSYKLTITPKQIKLICGDLESLNHAISTVLQLLSLYREEEAVNIPTLLIEDWPNLPHRGVLLDVSQGRIPAMESLEEHLDTLSLLKINQIYLYTRFHSNLPPQWQCPYTRSEVLHLSEFCQKRHMQLIPVVEVGPRVQFEDLSKLYSVFQDFLACFGNAEFVSAGPRLSSFILDQTEDNLGVDDVMRYLPLSSHQTLQLCGYPLHDLGTSLLQQLPPGVVFKEYAIKADHDYNKLCTPLSELGINYFVCPGTAAWNSLAGCPEAAIGNIASAATKSEGVLGMVICDWTGKGHLNHQPFSWPGILTGAGMAWNKATRKDRIESSLPALLNQHVFRDRGGALGNIVMELGKAETYAIRRSRNQAAEDNTDLPEEQGSILYRFLTHPDGVPLEYLSTDALQQVTKHIRKCQTTILAADSQCMFGDLLKTEIQLTTELMLLACKIGKALVLSGRKPDRQAGYGVVNFGISNLTITTRTDLANKLLELIKQFKEVWAQRSNPSVGLDDSIERLRSLFKVLLPETSHSEHLNMESGY</sequence>
<dbReference type="PROSITE" id="PS50088">
    <property type="entry name" value="ANK_REPEAT"/>
    <property type="match status" value="2"/>
</dbReference>
<dbReference type="GO" id="GO:0085020">
    <property type="term" value="P:protein K6-linked ubiquitination"/>
    <property type="evidence" value="ECO:0007669"/>
    <property type="project" value="TreeGrafter"/>
</dbReference>
<evidence type="ECO:0000256" key="4">
    <source>
        <dbReference type="PROSITE-ProRule" id="PRU00023"/>
    </source>
</evidence>
<evidence type="ECO:0000313" key="6">
    <source>
        <dbReference type="Proteomes" id="UP001497497"/>
    </source>
</evidence>
<dbReference type="Proteomes" id="UP001497497">
    <property type="component" value="Unassembled WGS sequence"/>
</dbReference>
<dbReference type="AlphaFoldDB" id="A0AAV2HD70"/>
<keyword evidence="6" id="KW-1185">Reference proteome</keyword>
<organism evidence="5 6">
    <name type="scientific">Lymnaea stagnalis</name>
    <name type="common">Great pond snail</name>
    <name type="synonym">Helix stagnalis</name>
    <dbReference type="NCBI Taxonomy" id="6523"/>
    <lineage>
        <taxon>Eukaryota</taxon>
        <taxon>Metazoa</taxon>
        <taxon>Spiralia</taxon>
        <taxon>Lophotrochozoa</taxon>
        <taxon>Mollusca</taxon>
        <taxon>Gastropoda</taxon>
        <taxon>Heterobranchia</taxon>
        <taxon>Euthyneura</taxon>
        <taxon>Panpulmonata</taxon>
        <taxon>Hygrophila</taxon>
        <taxon>Lymnaeoidea</taxon>
        <taxon>Lymnaeidae</taxon>
        <taxon>Lymnaea</taxon>
    </lineage>
</organism>
<evidence type="ECO:0000256" key="3">
    <source>
        <dbReference type="ARBA" id="ARBA00023043"/>
    </source>
</evidence>
<evidence type="ECO:0000256" key="2">
    <source>
        <dbReference type="ARBA" id="ARBA00022801"/>
    </source>
</evidence>
<keyword evidence="3 4" id="KW-0040">ANK repeat</keyword>
<keyword evidence="2" id="KW-0378">Hydrolase</keyword>
<protein>
    <recommendedName>
        <fullName evidence="7">Beta-N-acetylhexosaminidase</fullName>
    </recommendedName>
</protein>
<proteinExistence type="predicted"/>
<dbReference type="GO" id="GO:0031436">
    <property type="term" value="C:BRCA1-BARD1 complex"/>
    <property type="evidence" value="ECO:0007669"/>
    <property type="project" value="TreeGrafter"/>
</dbReference>
<dbReference type="PANTHER" id="PTHR24171:SF11">
    <property type="entry name" value="26S PROTEASOME NON-ATPASE REGULATORY SUBUNIT 10"/>
    <property type="match status" value="1"/>
</dbReference>
<dbReference type="InterPro" id="IPR017853">
    <property type="entry name" value="GH"/>
</dbReference>
<dbReference type="SUPFAM" id="SSF48403">
    <property type="entry name" value="Ankyrin repeat"/>
    <property type="match status" value="1"/>
</dbReference>
<dbReference type="Gene3D" id="3.30.379.10">
    <property type="entry name" value="Chitobiase/beta-hexosaminidase domain 2-like"/>
    <property type="match status" value="1"/>
</dbReference>
<dbReference type="GO" id="GO:0016787">
    <property type="term" value="F:hydrolase activity"/>
    <property type="evidence" value="ECO:0007669"/>
    <property type="project" value="UniProtKB-KW"/>
</dbReference>
<dbReference type="InterPro" id="IPR029018">
    <property type="entry name" value="Hex-like_dom2"/>
</dbReference>
<dbReference type="SUPFAM" id="SSF55545">
    <property type="entry name" value="beta-N-acetylhexosaminidase-like domain"/>
    <property type="match status" value="1"/>
</dbReference>
<evidence type="ECO:0000256" key="1">
    <source>
        <dbReference type="ARBA" id="ARBA00022737"/>
    </source>
</evidence>
<comment type="caution">
    <text evidence="5">The sequence shown here is derived from an EMBL/GenBank/DDBJ whole genome shotgun (WGS) entry which is preliminary data.</text>
</comment>
<dbReference type="EMBL" id="CAXITT010000069">
    <property type="protein sequence ID" value="CAL1530401.1"/>
    <property type="molecule type" value="Genomic_DNA"/>
</dbReference>
<name>A0AAV2HD70_LYMST</name>
<evidence type="ECO:0000313" key="5">
    <source>
        <dbReference type="EMBL" id="CAL1530401.1"/>
    </source>
</evidence>
<dbReference type="SUPFAM" id="SSF51445">
    <property type="entry name" value="(Trans)glycosidases"/>
    <property type="match status" value="1"/>
</dbReference>
<gene>
    <name evidence="5" type="ORF">GSLYS_00004534001</name>
</gene>
<dbReference type="Gene3D" id="3.20.20.80">
    <property type="entry name" value="Glycosidases"/>
    <property type="match status" value="2"/>
</dbReference>
<dbReference type="PROSITE" id="PS50297">
    <property type="entry name" value="ANK_REP_REGION"/>
    <property type="match status" value="2"/>
</dbReference>
<dbReference type="GO" id="GO:0004842">
    <property type="term" value="F:ubiquitin-protein transferase activity"/>
    <property type="evidence" value="ECO:0007669"/>
    <property type="project" value="TreeGrafter"/>
</dbReference>
<dbReference type="InterPro" id="IPR036770">
    <property type="entry name" value="Ankyrin_rpt-contain_sf"/>
</dbReference>
<keyword evidence="1" id="KW-0677">Repeat</keyword>